<feature type="transmembrane region" description="Helical" evidence="7">
    <location>
        <begin position="1099"/>
        <end position="1120"/>
    </location>
</feature>
<organism evidence="9 10">
    <name type="scientific">Mytilus galloprovincialis</name>
    <name type="common">Mediterranean mussel</name>
    <dbReference type="NCBI Taxonomy" id="29158"/>
    <lineage>
        <taxon>Eukaryota</taxon>
        <taxon>Metazoa</taxon>
        <taxon>Spiralia</taxon>
        <taxon>Lophotrochozoa</taxon>
        <taxon>Mollusca</taxon>
        <taxon>Bivalvia</taxon>
        <taxon>Autobranchia</taxon>
        <taxon>Pteriomorphia</taxon>
        <taxon>Mytilida</taxon>
        <taxon>Mytiloidea</taxon>
        <taxon>Mytilidae</taxon>
        <taxon>Mytilinae</taxon>
        <taxon>Mytilus</taxon>
    </lineage>
</organism>
<dbReference type="PROSITE" id="PS01186">
    <property type="entry name" value="EGF_2"/>
    <property type="match status" value="1"/>
</dbReference>
<keyword evidence="7" id="KW-1133">Transmembrane helix</keyword>
<dbReference type="Pfam" id="PF00094">
    <property type="entry name" value="VWD"/>
    <property type="match status" value="1"/>
</dbReference>
<feature type="repeat" description="LDL-receptor class B" evidence="6">
    <location>
        <begin position="89"/>
        <end position="131"/>
    </location>
</feature>
<dbReference type="InterPro" id="IPR000033">
    <property type="entry name" value="LDLR_classB_rpt"/>
</dbReference>
<dbReference type="PROSITE" id="PS00022">
    <property type="entry name" value="EGF_1"/>
    <property type="match status" value="1"/>
</dbReference>
<dbReference type="Pfam" id="PF26129">
    <property type="entry name" value="Vwde"/>
    <property type="match status" value="1"/>
</dbReference>
<keyword evidence="5" id="KW-0325">Glycoprotein</keyword>
<proteinExistence type="predicted"/>
<dbReference type="EMBL" id="UYJE01007094">
    <property type="protein sequence ID" value="VDI51778.1"/>
    <property type="molecule type" value="Genomic_DNA"/>
</dbReference>
<name>A0A8B6FKR2_MYTGA</name>
<dbReference type="InterPro" id="IPR050778">
    <property type="entry name" value="Cueball_EGF_LRP_Nidogen"/>
</dbReference>
<keyword evidence="2" id="KW-0732">Signal</keyword>
<keyword evidence="7" id="KW-0472">Membrane</keyword>
<dbReference type="Pfam" id="PF23106">
    <property type="entry name" value="EGF_Teneurin"/>
    <property type="match status" value="1"/>
</dbReference>
<dbReference type="PANTHER" id="PTHR46513:SF13">
    <property type="entry name" value="EGF-LIKE DOMAIN-CONTAINING PROTEIN"/>
    <property type="match status" value="1"/>
</dbReference>
<accession>A0A8B6FKR2</accession>
<dbReference type="FunFam" id="2.10.25.10:FF:000001">
    <property type="entry name" value="Tenascin C"/>
    <property type="match status" value="1"/>
</dbReference>
<dbReference type="PROSITE" id="PS51233">
    <property type="entry name" value="VWFD"/>
    <property type="match status" value="1"/>
</dbReference>
<dbReference type="Gene3D" id="2.10.25.10">
    <property type="entry name" value="Laminin"/>
    <property type="match status" value="1"/>
</dbReference>
<dbReference type="InterPro" id="IPR058727">
    <property type="entry name" value="Helical_Vwde"/>
</dbReference>
<keyword evidence="1" id="KW-0245">EGF-like domain</keyword>
<feature type="non-terminal residue" evidence="9">
    <location>
        <position position="1200"/>
    </location>
</feature>
<keyword evidence="3" id="KW-0677">Repeat</keyword>
<dbReference type="FunFam" id="2.120.10.30:FF:000241">
    <property type="entry name" value="Low-density lipoprotein receptor-related protein 6"/>
    <property type="match status" value="1"/>
</dbReference>
<dbReference type="Pfam" id="PF00058">
    <property type="entry name" value="Ldl_recept_b"/>
    <property type="match status" value="4"/>
</dbReference>
<dbReference type="OrthoDB" id="6157061at2759"/>
<dbReference type="InterPro" id="IPR011042">
    <property type="entry name" value="6-blade_b-propeller_TolB-like"/>
</dbReference>
<dbReference type="InterPro" id="IPR001846">
    <property type="entry name" value="VWF_type-D"/>
</dbReference>
<dbReference type="PROSITE" id="PS51120">
    <property type="entry name" value="LDLRB"/>
    <property type="match status" value="4"/>
</dbReference>
<dbReference type="Proteomes" id="UP000596742">
    <property type="component" value="Unassembled WGS sequence"/>
</dbReference>
<feature type="repeat" description="LDL-receptor class B" evidence="6">
    <location>
        <begin position="132"/>
        <end position="175"/>
    </location>
</feature>
<dbReference type="SMART" id="SM00135">
    <property type="entry name" value="LY"/>
    <property type="match status" value="5"/>
</dbReference>
<dbReference type="AlphaFoldDB" id="A0A8B6FKR2"/>
<dbReference type="PANTHER" id="PTHR46513">
    <property type="entry name" value="VITELLOGENIN RECEPTOR-LIKE PROTEIN-RELATED-RELATED"/>
    <property type="match status" value="1"/>
</dbReference>
<feature type="repeat" description="LDL-receptor class B" evidence="6">
    <location>
        <begin position="43"/>
        <end position="88"/>
    </location>
</feature>
<keyword evidence="4" id="KW-1015">Disulfide bond</keyword>
<evidence type="ECO:0000256" key="3">
    <source>
        <dbReference type="ARBA" id="ARBA00022737"/>
    </source>
</evidence>
<dbReference type="GO" id="GO:0005886">
    <property type="term" value="C:plasma membrane"/>
    <property type="evidence" value="ECO:0007669"/>
    <property type="project" value="TreeGrafter"/>
</dbReference>
<evidence type="ECO:0000256" key="2">
    <source>
        <dbReference type="ARBA" id="ARBA00022729"/>
    </source>
</evidence>
<sequence>SNPQLLYSNINEIEIIDTDTGVKTTIASNINRAISVDFHVTKGYIYWSDVTDHTISRIQYQSSNNGTVEVIITEDIMTPDGIAIDSVNDHLYWTDTGIDEVMRSNLDGSVRTVILNTDLQEPRAIVLDTSNSLMYLSDWGTTPKIEKCKFDGTSRQTIVSDDLMWPNALAIDFNDQRIYWVDGGLKQIKSSNLDGSNIQLILKSSEWLPHPFDMDVYGSYIYYSDWSLYGIFKVSKLANSTPVAITNQVLSPMGMKIYSSNVDFPSDVFSIHVEASREEGSVITEFLGQSSPNLEPVFKCSFVDVVGKTYFYSIYWYINENSVKTFENVIFQDIDSTWLRPEHWVQNYKMNMYVKCSVRARKSVDGTPSPHQYSANFIAGVIPEYYIYEVSEGSNVTFTVSSTVPIGCTSILLINNCKETFKIGYPSYTKNADACDGSIDNGDLAFERETCGVEIPANNWNKINDIVVYGYVDSVYNTESVRNTNIRLTHQLSSKDPSHAWDNVIIPNIQIRIKDEDINIELAKCETWSDPRYYTFDRTYFSKSISGEYVLYRHKRNPYWVHTLSTACWDGTCNVGVAIRSHNSLFVVRTSDVVSHNVVVQGRVHPFVNFRHCDDQNMVVKRHGTQYTVILPTGTEIWFKIGKGILGFPGYWVWHVTIKPSALDIEQTEGLCGFLSRDGSKNDDFLERDTGHVVEESTFIKSWNIEEDSTESLFTADPGFLSDEYLQPFCVCKEVVSDSSSFQNFNKVDCNLTQPLEGCYNTTTDLDTSFYSSCSPARKKRDVIFSEDRQTRKVKRSIEDSDDITEETILRYASDFVPKFFRPEPEWTDGWTEEKARIACTTGFDDNVQLSKCKEYVYLFTEEYVTSCIEDIKASGNTSLMMMTVDKMLSSCVIEISRNESLRNSSESGSRESLSEAITSELCQNDCSGHGTCEKGICKCTNGFTGLDCSFFNNLPPSGITLPDAGRCGTRTRQCSKTNVYGDFDTDDIWFKRRHFQIIDNKNRSSGIIETLKAEYRNPYMVTCQLASSRRKRDLSNTVMAEGYYLSFSLDGSTFGEEVTIIIYDENCYSCNAITVSCSILDSCQTDTATQINSDGRTIGLIIGLVLAGVILLVIIIVGIKFNKYKNNRQKPQYDENTDETNTDLDDELNVCNVPPVINTPPVYVHLHREKTTATHLKDEVENRPKTPFELFLVEKNFHK</sequence>
<dbReference type="GO" id="GO:0017147">
    <property type="term" value="F:Wnt-protein binding"/>
    <property type="evidence" value="ECO:0007669"/>
    <property type="project" value="TreeGrafter"/>
</dbReference>
<evidence type="ECO:0000313" key="9">
    <source>
        <dbReference type="EMBL" id="VDI51778.1"/>
    </source>
</evidence>
<keyword evidence="7" id="KW-0812">Transmembrane</keyword>
<evidence type="ECO:0000256" key="6">
    <source>
        <dbReference type="PROSITE-ProRule" id="PRU00461"/>
    </source>
</evidence>
<keyword evidence="10" id="KW-1185">Reference proteome</keyword>
<evidence type="ECO:0000256" key="4">
    <source>
        <dbReference type="ARBA" id="ARBA00023157"/>
    </source>
</evidence>
<dbReference type="GO" id="GO:0060070">
    <property type="term" value="P:canonical Wnt signaling pathway"/>
    <property type="evidence" value="ECO:0007669"/>
    <property type="project" value="TreeGrafter"/>
</dbReference>
<evidence type="ECO:0000259" key="8">
    <source>
        <dbReference type="PROSITE" id="PS51233"/>
    </source>
</evidence>
<dbReference type="InterPro" id="IPR000742">
    <property type="entry name" value="EGF"/>
</dbReference>
<evidence type="ECO:0000313" key="10">
    <source>
        <dbReference type="Proteomes" id="UP000596742"/>
    </source>
</evidence>
<feature type="domain" description="VWFD" evidence="8">
    <location>
        <begin position="523"/>
        <end position="711"/>
    </location>
</feature>
<dbReference type="GO" id="GO:0042813">
    <property type="term" value="F:Wnt receptor activity"/>
    <property type="evidence" value="ECO:0007669"/>
    <property type="project" value="TreeGrafter"/>
</dbReference>
<protein>
    <recommendedName>
        <fullName evidence="8">VWFD domain-containing protein</fullName>
    </recommendedName>
</protein>
<evidence type="ECO:0000256" key="1">
    <source>
        <dbReference type="ARBA" id="ARBA00022536"/>
    </source>
</evidence>
<feature type="repeat" description="LDL-receptor class B" evidence="6">
    <location>
        <begin position="176"/>
        <end position="218"/>
    </location>
</feature>
<evidence type="ECO:0000256" key="5">
    <source>
        <dbReference type="ARBA" id="ARBA00023180"/>
    </source>
</evidence>
<gene>
    <name evidence="9" type="ORF">MGAL_10B028622</name>
</gene>
<reference evidence="9" key="1">
    <citation type="submission" date="2018-11" db="EMBL/GenBank/DDBJ databases">
        <authorList>
            <person name="Alioto T."/>
            <person name="Alioto T."/>
        </authorList>
    </citation>
    <scope>NUCLEOTIDE SEQUENCE</scope>
</reference>
<dbReference type="Gene3D" id="2.120.10.30">
    <property type="entry name" value="TolB, C-terminal domain"/>
    <property type="match status" value="1"/>
</dbReference>
<evidence type="ECO:0000256" key="7">
    <source>
        <dbReference type="SAM" id="Phobius"/>
    </source>
</evidence>
<dbReference type="SUPFAM" id="SSF63825">
    <property type="entry name" value="YWTD domain"/>
    <property type="match status" value="1"/>
</dbReference>
<comment type="caution">
    <text evidence="9">The sequence shown here is derived from an EMBL/GenBank/DDBJ whole genome shotgun (WGS) entry which is preliminary data.</text>
</comment>